<dbReference type="EC" id="5.4.99.5" evidence="1"/>
<dbReference type="InterPro" id="IPR002701">
    <property type="entry name" value="CM_II_prokaryot"/>
</dbReference>
<dbReference type="Pfam" id="PF01817">
    <property type="entry name" value="CM_2"/>
    <property type="match status" value="1"/>
</dbReference>
<proteinExistence type="predicted"/>
<dbReference type="InterPro" id="IPR010957">
    <property type="entry name" value="G/b/e-P-prot_chorismate_mutase"/>
</dbReference>
<evidence type="ECO:0000313" key="3">
    <source>
        <dbReference type="EMBL" id="RUQ66819.1"/>
    </source>
</evidence>
<keyword evidence="3" id="KW-0413">Isomerase</keyword>
<feature type="domain" description="Chorismate mutase" evidence="2">
    <location>
        <begin position="2"/>
        <end position="93"/>
    </location>
</feature>
<dbReference type="PROSITE" id="PS51168">
    <property type="entry name" value="CHORISMATE_MUT_2"/>
    <property type="match status" value="1"/>
</dbReference>
<dbReference type="AlphaFoldDB" id="A0A3S0X905"/>
<dbReference type="SMART" id="SM00830">
    <property type="entry name" value="CM_2"/>
    <property type="match status" value="1"/>
</dbReference>
<dbReference type="RefSeq" id="WP_127001815.1">
    <property type="nucleotide sequence ID" value="NZ_JBNPXW010000016.1"/>
</dbReference>
<dbReference type="GO" id="GO:0004106">
    <property type="term" value="F:chorismate mutase activity"/>
    <property type="evidence" value="ECO:0007669"/>
    <property type="project" value="UniProtKB-EC"/>
</dbReference>
<evidence type="ECO:0000313" key="4">
    <source>
        <dbReference type="Proteomes" id="UP000280346"/>
    </source>
</evidence>
<dbReference type="GO" id="GO:0005737">
    <property type="term" value="C:cytoplasm"/>
    <property type="evidence" value="ECO:0007669"/>
    <property type="project" value="InterPro"/>
</dbReference>
<keyword evidence="4" id="KW-1185">Reference proteome</keyword>
<dbReference type="EMBL" id="RZIJ01000019">
    <property type="protein sequence ID" value="RUQ66819.1"/>
    <property type="molecule type" value="Genomic_DNA"/>
</dbReference>
<sequence>MSPTRTPLDDLRREIDQIDDALHDLLMRRAALVERIGAAKGSPGQAVYLRPGREASILRRLMARHTGSFPAQAVVRIWREMISAFTRMQGPFAIAVYAPEDKRGFWDVARDHYGSSVPMSAVNTPAAALRAVSDGTATVGVVPYPAEDDKDPWWRFLVSADANRPRVVARLPFGGRGNARGENRDALAIAVAAHEPTGDDRTLLSIEIGGALSRGRLKDMLEACGLPPVNFCTWHAGGHATDHGGGGPSIHLVEIADFVDPADPRLTTLVERSGDIPVRVNTVGGYAVPLNLA</sequence>
<protein>
    <recommendedName>
        <fullName evidence="1">chorismate mutase</fullName>
        <ecNumber evidence="1">5.4.99.5</ecNumber>
    </recommendedName>
</protein>
<reference evidence="3 4" key="1">
    <citation type="submission" date="2018-12" db="EMBL/GenBank/DDBJ databases">
        <authorList>
            <person name="Yang Y."/>
        </authorList>
    </citation>
    <scope>NUCLEOTIDE SEQUENCE [LARGE SCALE GENOMIC DNA]</scope>
    <source>
        <strain evidence="3 4">GSF71</strain>
    </source>
</reference>
<dbReference type="InterPro" id="IPR036263">
    <property type="entry name" value="Chorismate_II_sf"/>
</dbReference>
<dbReference type="NCBIfam" id="TIGR01807">
    <property type="entry name" value="CM_P2"/>
    <property type="match status" value="1"/>
</dbReference>
<dbReference type="SUPFAM" id="SSF48600">
    <property type="entry name" value="Chorismate mutase II"/>
    <property type="match status" value="1"/>
</dbReference>
<dbReference type="GO" id="GO:0046417">
    <property type="term" value="P:chorismate metabolic process"/>
    <property type="evidence" value="ECO:0007669"/>
    <property type="project" value="InterPro"/>
</dbReference>
<evidence type="ECO:0000256" key="1">
    <source>
        <dbReference type="ARBA" id="ARBA00012404"/>
    </source>
</evidence>
<name>A0A3S0X905_9PROT</name>
<dbReference type="InterPro" id="IPR036979">
    <property type="entry name" value="CM_dom_sf"/>
</dbReference>
<accession>A0A3S0X905</accession>
<organism evidence="3 4">
    <name type="scientific">Azospirillum doebereinerae</name>
    <dbReference type="NCBI Taxonomy" id="92933"/>
    <lineage>
        <taxon>Bacteria</taxon>
        <taxon>Pseudomonadati</taxon>
        <taxon>Pseudomonadota</taxon>
        <taxon>Alphaproteobacteria</taxon>
        <taxon>Rhodospirillales</taxon>
        <taxon>Azospirillaceae</taxon>
        <taxon>Azospirillum</taxon>
    </lineage>
</organism>
<comment type="caution">
    <text evidence="3">The sequence shown here is derived from an EMBL/GenBank/DDBJ whole genome shotgun (WGS) entry which is preliminary data.</text>
</comment>
<dbReference type="Proteomes" id="UP000280346">
    <property type="component" value="Unassembled WGS sequence"/>
</dbReference>
<dbReference type="GO" id="GO:0009094">
    <property type="term" value="P:L-phenylalanine biosynthetic process"/>
    <property type="evidence" value="ECO:0007669"/>
    <property type="project" value="InterPro"/>
</dbReference>
<dbReference type="OrthoDB" id="7268348at2"/>
<gene>
    <name evidence="3" type="primary">pheA</name>
    <name evidence="3" type="ORF">EJ913_21785</name>
</gene>
<evidence type="ECO:0000259" key="2">
    <source>
        <dbReference type="PROSITE" id="PS51168"/>
    </source>
</evidence>
<dbReference type="Gene3D" id="1.20.59.10">
    <property type="entry name" value="Chorismate mutase"/>
    <property type="match status" value="1"/>
</dbReference>